<dbReference type="RefSeq" id="WP_275118549.1">
    <property type="nucleotide sequence ID" value="NZ_JAOTPO010000006.1"/>
</dbReference>
<gene>
    <name evidence="2" type="ORF">N7Z68_11120</name>
</gene>
<name>A0ABT5VI73_9BACI</name>
<evidence type="ECO:0000313" key="3">
    <source>
        <dbReference type="Proteomes" id="UP001148125"/>
    </source>
</evidence>
<accession>A0ABT5VI73</accession>
<reference evidence="2" key="1">
    <citation type="submission" date="2024-05" db="EMBL/GenBank/DDBJ databases">
        <title>Alkalihalobacillus sp. strain MEB203 novel alkaliphilic bacterium from Lonar Lake, India.</title>
        <authorList>
            <person name="Joshi A."/>
            <person name="Thite S."/>
            <person name="Mengade P."/>
        </authorList>
    </citation>
    <scope>NUCLEOTIDE SEQUENCE</scope>
    <source>
        <strain evidence="2">MEB 203</strain>
    </source>
</reference>
<protein>
    <submittedName>
        <fullName evidence="2">DUF1189 domain-containing protein</fullName>
    </submittedName>
</protein>
<feature type="transmembrane region" description="Helical" evidence="1">
    <location>
        <begin position="29"/>
        <end position="48"/>
    </location>
</feature>
<dbReference type="Proteomes" id="UP001148125">
    <property type="component" value="Unassembled WGS sequence"/>
</dbReference>
<dbReference type="EMBL" id="JAOTPO010000006">
    <property type="protein sequence ID" value="MDE5413939.1"/>
    <property type="molecule type" value="Genomic_DNA"/>
</dbReference>
<keyword evidence="1" id="KW-0472">Membrane</keyword>
<feature type="transmembrane region" description="Helical" evidence="1">
    <location>
        <begin position="226"/>
        <end position="244"/>
    </location>
</feature>
<comment type="caution">
    <text evidence="2">The sequence shown here is derived from an EMBL/GenBank/DDBJ whole genome shotgun (WGS) entry which is preliminary data.</text>
</comment>
<organism evidence="2 3">
    <name type="scientific">Alkalihalobacterium chitinilyticum</name>
    <dbReference type="NCBI Taxonomy" id="2980103"/>
    <lineage>
        <taxon>Bacteria</taxon>
        <taxon>Bacillati</taxon>
        <taxon>Bacillota</taxon>
        <taxon>Bacilli</taxon>
        <taxon>Bacillales</taxon>
        <taxon>Bacillaceae</taxon>
        <taxon>Alkalihalobacterium</taxon>
    </lineage>
</organism>
<dbReference type="InterPro" id="IPR009574">
    <property type="entry name" value="DUF1189"/>
</dbReference>
<feature type="transmembrane region" description="Helical" evidence="1">
    <location>
        <begin position="159"/>
        <end position="190"/>
    </location>
</feature>
<dbReference type="Pfam" id="PF06691">
    <property type="entry name" value="DUF1189"/>
    <property type="match status" value="1"/>
</dbReference>
<proteinExistence type="predicted"/>
<evidence type="ECO:0000256" key="1">
    <source>
        <dbReference type="SAM" id="Phobius"/>
    </source>
</evidence>
<keyword evidence="1" id="KW-1133">Transmembrane helix</keyword>
<evidence type="ECO:0000313" key="2">
    <source>
        <dbReference type="EMBL" id="MDE5413939.1"/>
    </source>
</evidence>
<keyword evidence="3" id="KW-1185">Reference proteome</keyword>
<sequence length="268" mass="30129">MNIFKQLIKSLYSPKDIALFRFQGIGKTIFYVFLLMAVVSIPSAIQLSTTAYQGINYLATSLEEDIPDFAFQNGVLTSDITEPYIDGTEAGVFILDPTGQLTVDDIYEHDNGLAMLEREAVIITDGVAETFRYRDLGNLNLTKDEISGLVNSIADVLPVILTVFMLVLYLFFTAMKFIGVTVLALIGLMLKNKAQLNLKYRHLWILSAYTVTLPTAIFNLTEAFGFIIPFSFFFYWAIAIFMLYKVLQYVPKPKTSPQNAEASNPYNN</sequence>
<keyword evidence="1" id="KW-0812">Transmembrane</keyword>
<feature type="transmembrane region" description="Helical" evidence="1">
    <location>
        <begin position="202"/>
        <end position="220"/>
    </location>
</feature>